<dbReference type="SUPFAM" id="SSF50249">
    <property type="entry name" value="Nucleic acid-binding proteins"/>
    <property type="match status" value="1"/>
</dbReference>
<evidence type="ECO:0000313" key="6">
    <source>
        <dbReference type="Proteomes" id="UP001055247"/>
    </source>
</evidence>
<dbReference type="SMART" id="SM00358">
    <property type="entry name" value="DSRM"/>
    <property type="match status" value="2"/>
</dbReference>
<keyword evidence="1" id="KW-0269">Exonuclease</keyword>
<keyword evidence="6" id="KW-1185">Reference proteome</keyword>
<dbReference type="PANTHER" id="PTHR23355:SF42">
    <property type="entry name" value="RIBONUCLEASE II, CHLOROPLASTIC_MITOCHONDRIAL"/>
    <property type="match status" value="1"/>
</dbReference>
<dbReference type="GO" id="GO:0000932">
    <property type="term" value="C:P-body"/>
    <property type="evidence" value="ECO:0007669"/>
    <property type="project" value="TreeGrafter"/>
</dbReference>
<feature type="region of interest" description="Disordered" evidence="3">
    <location>
        <begin position="493"/>
        <end position="515"/>
    </location>
</feature>
<dbReference type="Proteomes" id="UP001055247">
    <property type="component" value="Unassembled WGS sequence"/>
</dbReference>
<feature type="domain" description="DRBM" evidence="4">
    <location>
        <begin position="516"/>
        <end position="588"/>
    </location>
</feature>
<dbReference type="Gene3D" id="3.30.160.20">
    <property type="match status" value="2"/>
</dbReference>
<dbReference type="PANTHER" id="PTHR23355">
    <property type="entry name" value="RIBONUCLEASE"/>
    <property type="match status" value="1"/>
</dbReference>
<feature type="domain" description="DRBM" evidence="4">
    <location>
        <begin position="611"/>
        <end position="683"/>
    </location>
</feature>
<dbReference type="GO" id="GO:0006402">
    <property type="term" value="P:mRNA catabolic process"/>
    <property type="evidence" value="ECO:0007669"/>
    <property type="project" value="TreeGrafter"/>
</dbReference>
<dbReference type="SUPFAM" id="SSF54768">
    <property type="entry name" value="dsRNA-binding domain-like"/>
    <property type="match status" value="2"/>
</dbReference>
<proteinExistence type="predicted"/>
<gene>
    <name evidence="5" type="primary">rnr_2</name>
    <name evidence="5" type="ORF">BHAOGJBA_4464</name>
</gene>
<dbReference type="GO" id="GO:0003723">
    <property type="term" value="F:RNA binding"/>
    <property type="evidence" value="ECO:0007669"/>
    <property type="project" value="UniProtKB-UniRule"/>
</dbReference>
<evidence type="ECO:0000259" key="4">
    <source>
        <dbReference type="PROSITE" id="PS50137"/>
    </source>
</evidence>
<dbReference type="Pfam" id="PF00035">
    <property type="entry name" value="dsrm"/>
    <property type="match status" value="2"/>
</dbReference>
<protein>
    <submittedName>
        <fullName evidence="5">Ribonuclease R</fullName>
    </submittedName>
</protein>
<comment type="caution">
    <text evidence="5">The sequence shown here is derived from an EMBL/GenBank/DDBJ whole genome shotgun (WGS) entry which is preliminary data.</text>
</comment>
<keyword evidence="2" id="KW-0694">RNA-binding</keyword>
<evidence type="ECO:0000256" key="3">
    <source>
        <dbReference type="SAM" id="MobiDB-lite"/>
    </source>
</evidence>
<evidence type="ECO:0000256" key="2">
    <source>
        <dbReference type="PROSITE-ProRule" id="PRU00266"/>
    </source>
</evidence>
<reference evidence="5" key="2">
    <citation type="submission" date="2021-08" db="EMBL/GenBank/DDBJ databases">
        <authorList>
            <person name="Tani A."/>
            <person name="Ola A."/>
            <person name="Ogura Y."/>
            <person name="Katsura K."/>
            <person name="Hayashi T."/>
        </authorList>
    </citation>
    <scope>NUCLEOTIDE SEQUENCE</scope>
    <source>
        <strain evidence="5">DSM 16372</strain>
    </source>
</reference>
<dbReference type="AlphaFoldDB" id="A0AAV4ZQW7"/>
<evidence type="ECO:0000256" key="1">
    <source>
        <dbReference type="ARBA" id="ARBA00022839"/>
    </source>
</evidence>
<accession>A0AAV4ZQW7</accession>
<name>A0AAV4ZQW7_9HYPH</name>
<organism evidence="5 6">
    <name type="scientific">Methylobacterium hispanicum</name>
    <dbReference type="NCBI Taxonomy" id="270350"/>
    <lineage>
        <taxon>Bacteria</taxon>
        <taxon>Pseudomonadati</taxon>
        <taxon>Pseudomonadota</taxon>
        <taxon>Alphaproteobacteria</taxon>
        <taxon>Hyphomicrobiales</taxon>
        <taxon>Methylobacteriaceae</taxon>
        <taxon>Methylobacterium</taxon>
    </lineage>
</organism>
<dbReference type="InterPro" id="IPR050180">
    <property type="entry name" value="RNR_Ribonuclease"/>
</dbReference>
<sequence length="689" mass="73704">MTEPFRGVTVDPVGAADLDDAVWIERDGRGWTVQVAFPRLTEVVRIGSHADETARHRVETSYRPGGVAKHMLPEETMKAASLTPGADKPVFLVTILLDGSFRTVSTSVAKTTFRSLGRLTYDEASRSVRTRDGIFAEMLGQARDLAHGLFERRRSSGAIAFYDLERGIAFDEEGSAILLTGEGHVAEMIVSELMVLANAQLAAFAAERNIPLLYRNHEARSGLTRAQILETLQGVAADVRADVRTDGFPRVVGKAYVGPEPKGHYALNLPAYAWFTSPLRRYVDLVNQRMVEASLDGAPAPHTAAAIEAIAGEIEAKRNASADRLTSSYRRRYAREATAIIARGGIREADDLQFRRVVRAIAADPAAATEAVVEEGVRRIAEELLTPKEIARLLILGGRTAAAVVERLTAAPHEANNVLAYGTASLGWSQADFAEKRSGSPHAPVFACTGRMTVDGVELVTPLVVRPTRKGAQHAAGVHLVAAVAGIEVPEARPPLAPSPAPAPPAAATSSGAELNPRNRLQEHCAKAGHLAPTYEVAERGPPHDRVFAAVVTVRIDGRSLRSQPSTARSKKEAEKAAAVAMLAQLGLEQPRAPVAAAVASPGSGVDADVTARTRLETICRRRAWPMPRYEVSGIGPSHAPTFAAVAHLRADGRDLVTPSCTGGSKKEAERRAAQAMLDLVENSVARRS</sequence>
<dbReference type="InterPro" id="IPR001900">
    <property type="entry name" value="RNase_II/R"/>
</dbReference>
<dbReference type="RefSeq" id="WP_238231094.1">
    <property type="nucleotide sequence ID" value="NZ_BPQO01000022.1"/>
</dbReference>
<evidence type="ECO:0000313" key="5">
    <source>
        <dbReference type="EMBL" id="GJD90920.1"/>
    </source>
</evidence>
<dbReference type="InterPro" id="IPR022966">
    <property type="entry name" value="RNase_II/R_CS"/>
</dbReference>
<keyword evidence="1" id="KW-0378">Hydrolase</keyword>
<dbReference type="CDD" id="cd10845">
    <property type="entry name" value="DSRM_RNAse_III_family"/>
    <property type="match status" value="1"/>
</dbReference>
<keyword evidence="1" id="KW-0540">Nuclease</keyword>
<dbReference type="Pfam" id="PF00773">
    <property type="entry name" value="RNB"/>
    <property type="match status" value="1"/>
</dbReference>
<dbReference type="InterPro" id="IPR014720">
    <property type="entry name" value="dsRBD_dom"/>
</dbReference>
<dbReference type="InterPro" id="IPR012340">
    <property type="entry name" value="NA-bd_OB-fold"/>
</dbReference>
<dbReference type="PROSITE" id="PS01175">
    <property type="entry name" value="RIBONUCLEASE_II"/>
    <property type="match status" value="1"/>
</dbReference>
<dbReference type="EMBL" id="BPQO01000022">
    <property type="protein sequence ID" value="GJD90920.1"/>
    <property type="molecule type" value="Genomic_DNA"/>
</dbReference>
<feature type="compositionally biased region" description="Pro residues" evidence="3">
    <location>
        <begin position="493"/>
        <end position="505"/>
    </location>
</feature>
<dbReference type="GO" id="GO:0000175">
    <property type="term" value="F:3'-5'-RNA exonuclease activity"/>
    <property type="evidence" value="ECO:0007669"/>
    <property type="project" value="TreeGrafter"/>
</dbReference>
<dbReference type="PROSITE" id="PS50137">
    <property type="entry name" value="DS_RBD"/>
    <property type="match status" value="2"/>
</dbReference>
<dbReference type="SMART" id="SM00955">
    <property type="entry name" value="RNB"/>
    <property type="match status" value="1"/>
</dbReference>
<reference evidence="5" key="1">
    <citation type="journal article" date="2016" name="Front. Microbiol.">
        <title>Genome Sequence of the Piezophilic, Mesophilic Sulfate-Reducing Bacterium Desulfovibrio indicus J2T.</title>
        <authorList>
            <person name="Cao J."/>
            <person name="Maignien L."/>
            <person name="Shao Z."/>
            <person name="Alain K."/>
            <person name="Jebbar M."/>
        </authorList>
    </citation>
    <scope>NUCLEOTIDE SEQUENCE</scope>
    <source>
        <strain evidence="5">DSM 16372</strain>
    </source>
</reference>